<dbReference type="InterPro" id="IPR009617">
    <property type="entry name" value="Seipin"/>
</dbReference>
<keyword evidence="6 10" id="KW-1133">Transmembrane helix</keyword>
<feature type="transmembrane region" description="Helical" evidence="10">
    <location>
        <begin position="123"/>
        <end position="144"/>
    </location>
</feature>
<dbReference type="Gene3D" id="3.90.70.10">
    <property type="entry name" value="Cysteine proteinases"/>
    <property type="match status" value="1"/>
</dbReference>
<dbReference type="OrthoDB" id="289038at2759"/>
<dbReference type="InterPro" id="IPR038765">
    <property type="entry name" value="Papain-like_cys_pep_sf"/>
</dbReference>
<keyword evidence="8 10" id="KW-0472">Membrane</keyword>
<dbReference type="InterPro" id="IPR018200">
    <property type="entry name" value="USP_CS"/>
</dbReference>
<dbReference type="GO" id="GO:0098554">
    <property type="term" value="C:cytoplasmic side of endoplasmic reticulum membrane"/>
    <property type="evidence" value="ECO:0007669"/>
    <property type="project" value="TreeGrafter"/>
</dbReference>
<protein>
    <recommendedName>
        <fullName evidence="11">USP domain-containing protein</fullName>
    </recommendedName>
</protein>
<dbReference type="GO" id="GO:0140042">
    <property type="term" value="P:lipid droplet formation"/>
    <property type="evidence" value="ECO:0007669"/>
    <property type="project" value="UniProtKB-ARBA"/>
</dbReference>
<evidence type="ECO:0000313" key="12">
    <source>
        <dbReference type="EMBL" id="CAF1235109.1"/>
    </source>
</evidence>
<dbReference type="PROSITE" id="PS00972">
    <property type="entry name" value="USP_1"/>
    <property type="match status" value="1"/>
</dbReference>
<dbReference type="GO" id="GO:0004843">
    <property type="term" value="F:cysteine-type deubiquitinase activity"/>
    <property type="evidence" value="ECO:0007669"/>
    <property type="project" value="InterPro"/>
</dbReference>
<dbReference type="AlphaFoldDB" id="A0A814YY85"/>
<evidence type="ECO:0000259" key="11">
    <source>
        <dbReference type="PROSITE" id="PS50235"/>
    </source>
</evidence>
<dbReference type="GO" id="GO:0098553">
    <property type="term" value="C:lumenal side of endoplasmic reticulum membrane"/>
    <property type="evidence" value="ECO:0007669"/>
    <property type="project" value="TreeGrafter"/>
</dbReference>
<dbReference type="GO" id="GO:0042500">
    <property type="term" value="F:aspartic endopeptidase activity, intramembrane cleaving"/>
    <property type="evidence" value="ECO:0007669"/>
    <property type="project" value="InterPro"/>
</dbReference>
<feature type="region of interest" description="Disordered" evidence="9">
    <location>
        <begin position="748"/>
        <end position="783"/>
    </location>
</feature>
<dbReference type="InterPro" id="IPR001394">
    <property type="entry name" value="Peptidase_C19_UCH"/>
</dbReference>
<feature type="transmembrane region" description="Helical" evidence="10">
    <location>
        <begin position="386"/>
        <end position="407"/>
    </location>
</feature>
<organism evidence="12 13">
    <name type="scientific">Adineta ricciae</name>
    <name type="common">Rotifer</name>
    <dbReference type="NCBI Taxonomy" id="249248"/>
    <lineage>
        <taxon>Eukaryota</taxon>
        <taxon>Metazoa</taxon>
        <taxon>Spiralia</taxon>
        <taxon>Gnathifera</taxon>
        <taxon>Rotifera</taxon>
        <taxon>Eurotatoria</taxon>
        <taxon>Bdelloidea</taxon>
        <taxon>Adinetida</taxon>
        <taxon>Adinetidae</taxon>
        <taxon>Adineta</taxon>
    </lineage>
</organism>
<gene>
    <name evidence="12" type="ORF">EDS130_LOCUS27148</name>
</gene>
<evidence type="ECO:0000256" key="1">
    <source>
        <dbReference type="ARBA" id="ARBA00004477"/>
    </source>
</evidence>
<dbReference type="PROSITE" id="PS50235">
    <property type="entry name" value="USP_3"/>
    <property type="match status" value="1"/>
</dbReference>
<dbReference type="PANTHER" id="PTHR12174:SF23">
    <property type="entry name" value="MINOR HISTOCOMPATIBILITY ANTIGEN H13"/>
    <property type="match status" value="1"/>
</dbReference>
<dbReference type="GO" id="GO:0016579">
    <property type="term" value="P:protein deubiquitination"/>
    <property type="evidence" value="ECO:0007669"/>
    <property type="project" value="InterPro"/>
</dbReference>
<dbReference type="InterPro" id="IPR028889">
    <property type="entry name" value="USP"/>
</dbReference>
<proteinExistence type="inferred from homology"/>
<name>A0A814YY85_ADIRI</name>
<dbReference type="SMART" id="SM00730">
    <property type="entry name" value="PSN"/>
    <property type="match status" value="1"/>
</dbReference>
<dbReference type="Proteomes" id="UP000663852">
    <property type="component" value="Unassembled WGS sequence"/>
</dbReference>
<evidence type="ECO:0000256" key="3">
    <source>
        <dbReference type="ARBA" id="ARBA00022692"/>
    </source>
</evidence>
<dbReference type="PANTHER" id="PTHR12174">
    <property type="entry name" value="SIGNAL PEPTIDE PEPTIDASE"/>
    <property type="match status" value="1"/>
</dbReference>
<dbReference type="Pfam" id="PF00443">
    <property type="entry name" value="UCH"/>
    <property type="match status" value="1"/>
</dbReference>
<keyword evidence="7" id="KW-0443">Lipid metabolism</keyword>
<feature type="transmembrane region" description="Helical" evidence="10">
    <location>
        <begin position="331"/>
        <end position="350"/>
    </location>
</feature>
<evidence type="ECO:0000313" key="13">
    <source>
        <dbReference type="Proteomes" id="UP000663852"/>
    </source>
</evidence>
<evidence type="ECO:0000256" key="2">
    <source>
        <dbReference type="ARBA" id="ARBA00006859"/>
    </source>
</evidence>
<dbReference type="InterPro" id="IPR006639">
    <property type="entry name" value="Preselin/SPP"/>
</dbReference>
<dbReference type="EMBL" id="CAJNOJ010000169">
    <property type="protein sequence ID" value="CAF1235109.1"/>
    <property type="molecule type" value="Genomic_DNA"/>
</dbReference>
<comment type="subcellular location">
    <subcellularLocation>
        <location evidence="1">Endoplasmic reticulum membrane</location>
        <topology evidence="1">Multi-pass membrane protein</topology>
    </subcellularLocation>
</comment>
<keyword evidence="4" id="KW-0378">Hydrolase</keyword>
<comment type="caution">
    <text evidence="12">The sequence shown here is derived from an EMBL/GenBank/DDBJ whole genome shotgun (WGS) entry which is preliminary data.</text>
</comment>
<dbReference type="Pfam" id="PF04258">
    <property type="entry name" value="Peptidase_A22B"/>
    <property type="match status" value="1"/>
</dbReference>
<feature type="transmembrane region" description="Helical" evidence="10">
    <location>
        <begin position="80"/>
        <end position="102"/>
    </location>
</feature>
<evidence type="ECO:0000256" key="4">
    <source>
        <dbReference type="ARBA" id="ARBA00022801"/>
    </source>
</evidence>
<feature type="region of interest" description="Disordered" evidence="9">
    <location>
        <begin position="840"/>
        <end position="859"/>
    </location>
</feature>
<dbReference type="GO" id="GO:0033619">
    <property type="term" value="P:membrane protein proteolysis"/>
    <property type="evidence" value="ECO:0007669"/>
    <property type="project" value="TreeGrafter"/>
</dbReference>
<dbReference type="CDD" id="cd23995">
    <property type="entry name" value="Seipin_BSCL2_like"/>
    <property type="match status" value="1"/>
</dbReference>
<dbReference type="SUPFAM" id="SSF54001">
    <property type="entry name" value="Cysteine proteinases"/>
    <property type="match status" value="1"/>
</dbReference>
<sequence>MLKIRCILIKFHQPDDICSSKRLVKIFQRISRFKHLGKRLHDLRTQPCRHCSNTIDILNRTNGNNITQNEVFVTTTEGMLLSYSFLLLSALLCVYFGSYRSVNRKDEQVRSGEKPDVLTTRHVAMVPFIASAFLLGNYLVILLVSKEYITFVLNIYFSPIGIIALYRVVHLVIAWIQLPALNRFRERQFDVTLSENKPSTTNSDTNDLLHLDFEFDLMDSEALFLCVLVGINLNDIGLEQHLWHRLFNKVLNRIFGTDVMITVAKSFDAPIKLVFSQDLIENGRIAAKKFAMLVLVTLSFPFYFTVSFIAYIIALIVTILILQILKPAQPVLLYIVPLCLIFLLLTAWICKDCTAMFAYENHANDKKHIMGTIHSTPNFIRCFQSILTFIFVSICLFLLSILTYFTLRKHLIPTSRLDIPISLGFPKDFDPNTDKTFSQSAANFPPYLVSHINLSDTMSIQSPLDISVHSYSIELTCHSPRSYRNRQLGSFFVQIILYSTTNQLINEHSRLILYPYQSELARIIRTLIFLPLSIFHIDYDRWHLQQILIDRVRNTDQSKRFIERIHLNILPSSFQLDRCSIHFRIRDLTGLVYSFINYPILTGCFATFVLFSIYMTFYLIVTGLTWLNQLSKTESYYKCKGCLIDSSHGKLQKKKEALLEFIFTSDSLCLTVSAQNVNIMTYTLSKDTISTAMLYNELLVITFKEKKQIKLSALPANKLQELKFMLEALLNDDLTVYKEHEKKFCQVSTNSNHAPRNSVTNTSTKSMNLSTDASSKKQPKLDKMKHANQVFENDENSQPSVANISKAAEKKKSALHSASNFYPHSQHHSIDENFDHINDTSQQSHKRTSANQSGSSGVRFEHATSPYFFNRTENKMKRHLSNGESRVSPLKNIYSKPLNNTPLWDNDDESYLYDWRDSPYTTKRSESQTSADLSISKAVTTTMNLRKKGLKNIGATCYMNSILQCLLNIDPFRYDLMATNSELITSPLLEENTIYLSVLQILSLLQDRQSTQSQNNTTTQLTDDERTVESQALINLKKSVEKHSGVFLGSRQQPYLHVEMNNADHLSILSIEYRY</sequence>
<feature type="domain" description="USP" evidence="11">
    <location>
        <begin position="948"/>
        <end position="1075"/>
    </location>
</feature>
<evidence type="ECO:0000256" key="10">
    <source>
        <dbReference type="SAM" id="Phobius"/>
    </source>
</evidence>
<evidence type="ECO:0000256" key="8">
    <source>
        <dbReference type="ARBA" id="ARBA00023136"/>
    </source>
</evidence>
<keyword evidence="3 10" id="KW-0812">Transmembrane</keyword>
<dbReference type="Pfam" id="PF06775">
    <property type="entry name" value="Seipin"/>
    <property type="match status" value="1"/>
</dbReference>
<evidence type="ECO:0000256" key="5">
    <source>
        <dbReference type="ARBA" id="ARBA00022824"/>
    </source>
</evidence>
<dbReference type="GO" id="GO:0006629">
    <property type="term" value="P:lipid metabolic process"/>
    <property type="evidence" value="ECO:0007669"/>
    <property type="project" value="UniProtKB-KW"/>
</dbReference>
<feature type="transmembrane region" description="Helical" evidence="10">
    <location>
        <begin position="156"/>
        <end position="178"/>
    </location>
</feature>
<keyword evidence="5" id="KW-0256">Endoplasmic reticulum</keyword>
<accession>A0A814YY85</accession>
<reference evidence="12" key="1">
    <citation type="submission" date="2021-02" db="EMBL/GenBank/DDBJ databases">
        <authorList>
            <person name="Nowell W R."/>
        </authorList>
    </citation>
    <scope>NUCLEOTIDE SEQUENCE</scope>
</reference>
<evidence type="ECO:0000256" key="7">
    <source>
        <dbReference type="ARBA" id="ARBA00023098"/>
    </source>
</evidence>
<feature type="transmembrane region" description="Helical" evidence="10">
    <location>
        <begin position="292"/>
        <end position="325"/>
    </location>
</feature>
<dbReference type="InterPro" id="IPR007369">
    <property type="entry name" value="Peptidase_A22B_SPP"/>
</dbReference>
<feature type="compositionally biased region" description="Polar residues" evidence="9">
    <location>
        <begin position="840"/>
        <end position="856"/>
    </location>
</feature>
<comment type="similarity">
    <text evidence="2">Belongs to the peptidase A22B family.</text>
</comment>
<feature type="compositionally biased region" description="Polar residues" evidence="9">
    <location>
        <begin position="748"/>
        <end position="773"/>
    </location>
</feature>
<evidence type="ECO:0000256" key="9">
    <source>
        <dbReference type="SAM" id="MobiDB-lite"/>
    </source>
</evidence>
<dbReference type="GO" id="GO:0006465">
    <property type="term" value="P:signal peptide processing"/>
    <property type="evidence" value="ECO:0007669"/>
    <property type="project" value="TreeGrafter"/>
</dbReference>
<evidence type="ECO:0000256" key="6">
    <source>
        <dbReference type="ARBA" id="ARBA00022989"/>
    </source>
</evidence>